<feature type="domain" description="ATP-grasp" evidence="8">
    <location>
        <begin position="121"/>
        <end position="318"/>
    </location>
</feature>
<dbReference type="InterPro" id="IPR051602">
    <property type="entry name" value="ACC_Biotin_Carboxylase"/>
</dbReference>
<proteinExistence type="predicted"/>
<accession>A0A4R5TZ65</accession>
<keyword evidence="11" id="KW-1185">Reference proteome</keyword>
<evidence type="ECO:0000256" key="7">
    <source>
        <dbReference type="PROSITE-ProRule" id="PRU00409"/>
    </source>
</evidence>
<dbReference type="EMBL" id="SMTK01000002">
    <property type="protein sequence ID" value="TDK26536.1"/>
    <property type="molecule type" value="Genomic_DNA"/>
</dbReference>
<feature type="domain" description="Biotin carboxylation" evidence="9">
    <location>
        <begin position="2"/>
        <end position="447"/>
    </location>
</feature>
<dbReference type="Pfam" id="PF02785">
    <property type="entry name" value="Biotin_carb_C"/>
    <property type="match status" value="1"/>
</dbReference>
<dbReference type="FunFam" id="3.30.1490.20:FF:000003">
    <property type="entry name" value="acetyl-CoA carboxylase isoform X1"/>
    <property type="match status" value="1"/>
</dbReference>
<dbReference type="PANTHER" id="PTHR48095">
    <property type="entry name" value="PYRUVATE CARBOXYLASE SUBUNIT A"/>
    <property type="match status" value="1"/>
</dbReference>
<evidence type="ECO:0000313" key="10">
    <source>
        <dbReference type="EMBL" id="TDK26536.1"/>
    </source>
</evidence>
<dbReference type="SUPFAM" id="SSF52440">
    <property type="entry name" value="PreATP-grasp domain"/>
    <property type="match status" value="1"/>
</dbReference>
<dbReference type="SMART" id="SM00878">
    <property type="entry name" value="Biotin_carb_C"/>
    <property type="match status" value="1"/>
</dbReference>
<evidence type="ECO:0000256" key="6">
    <source>
        <dbReference type="ARBA" id="ARBA00048600"/>
    </source>
</evidence>
<dbReference type="InterPro" id="IPR016185">
    <property type="entry name" value="PreATP-grasp_dom_sf"/>
</dbReference>
<dbReference type="InterPro" id="IPR005479">
    <property type="entry name" value="CPAse_ATP-bd"/>
</dbReference>
<evidence type="ECO:0000256" key="5">
    <source>
        <dbReference type="ARBA" id="ARBA00022840"/>
    </source>
</evidence>
<keyword evidence="3 10" id="KW-0436">Ligase</keyword>
<evidence type="ECO:0000256" key="2">
    <source>
        <dbReference type="ARBA" id="ARBA00013263"/>
    </source>
</evidence>
<evidence type="ECO:0000259" key="9">
    <source>
        <dbReference type="PROSITE" id="PS50979"/>
    </source>
</evidence>
<dbReference type="GO" id="GO:0004075">
    <property type="term" value="F:biotin carboxylase activity"/>
    <property type="evidence" value="ECO:0007669"/>
    <property type="project" value="UniProtKB-EC"/>
</dbReference>
<dbReference type="SUPFAM" id="SSF51246">
    <property type="entry name" value="Rudiment single hybrid motif"/>
    <property type="match status" value="1"/>
</dbReference>
<comment type="catalytic activity">
    <reaction evidence="6">
        <text>N(6)-biotinyl-L-lysyl-[protein] + hydrogencarbonate + ATP = N(6)-carboxybiotinyl-L-lysyl-[protein] + ADP + phosphate + H(+)</text>
        <dbReference type="Rhea" id="RHEA:13501"/>
        <dbReference type="Rhea" id="RHEA-COMP:10505"/>
        <dbReference type="Rhea" id="RHEA-COMP:10506"/>
        <dbReference type="ChEBI" id="CHEBI:15378"/>
        <dbReference type="ChEBI" id="CHEBI:17544"/>
        <dbReference type="ChEBI" id="CHEBI:30616"/>
        <dbReference type="ChEBI" id="CHEBI:43474"/>
        <dbReference type="ChEBI" id="CHEBI:83144"/>
        <dbReference type="ChEBI" id="CHEBI:83145"/>
        <dbReference type="ChEBI" id="CHEBI:456216"/>
        <dbReference type="EC" id="6.3.4.14"/>
    </reaction>
</comment>
<gene>
    <name evidence="10" type="ORF">E2F48_04920</name>
</gene>
<dbReference type="Pfam" id="PF00289">
    <property type="entry name" value="Biotin_carb_N"/>
    <property type="match status" value="1"/>
</dbReference>
<dbReference type="SUPFAM" id="SSF56059">
    <property type="entry name" value="Glutathione synthetase ATP-binding domain-like"/>
    <property type="match status" value="1"/>
</dbReference>
<dbReference type="GO" id="GO:0046872">
    <property type="term" value="F:metal ion binding"/>
    <property type="evidence" value="ECO:0007669"/>
    <property type="project" value="InterPro"/>
</dbReference>
<protein>
    <recommendedName>
        <fullName evidence="2">biotin carboxylase</fullName>
        <ecNumber evidence="2">6.3.4.14</ecNumber>
    </recommendedName>
</protein>
<dbReference type="Gene3D" id="3.30.470.20">
    <property type="entry name" value="ATP-grasp fold, B domain"/>
    <property type="match status" value="1"/>
</dbReference>
<dbReference type="PROSITE" id="PS50979">
    <property type="entry name" value="BC"/>
    <property type="match status" value="1"/>
</dbReference>
<dbReference type="InterPro" id="IPR011054">
    <property type="entry name" value="Rudment_hybrid_motif"/>
</dbReference>
<dbReference type="OrthoDB" id="9760256at2"/>
<comment type="caution">
    <text evidence="10">The sequence shown here is derived from an EMBL/GenBank/DDBJ whole genome shotgun (WGS) entry which is preliminary data.</text>
</comment>
<sequence>MTFSKLLIANRGEIAVRIIRTARELGLRTVLAASEPDATSYAAELADEVEVIGPAAAGKSYLNTEAVLGAATATGCDAVHPGYGFLSENAAFARAVADAGMTWIGPDAGAIELMGDKSRARQAAEDAGVPTFRGSHGSLSPDDDAAAIAAEVGYPLVVKASAGGGGRGIRLVTAPEELESTLAMARAEAQGAFGDPSVYLEQFVSAARHVEVQILGDGEHVIHLGDRDCSLQRRQQKVVEEAPAPGLPEPVRTKILSSSIELGKLCSYRGLGTVEFLYDPVSHEAAFIEMNTRLQVEHPVTEMITGLDLVREQILVARDGVLRLSQQDVTFTGHAFEFRVNAEDPASNFLPSPGTLSRLDWPGGPGIRVDSGVVTGSVVAPFYDSLLAKLIVWDSRREDTIVRSLRALGEVRIEGVKTTLPLLQAVLARSEVRDIVHSTKFIESTPDLLGVTS</sequence>
<evidence type="ECO:0000256" key="3">
    <source>
        <dbReference type="ARBA" id="ARBA00022598"/>
    </source>
</evidence>
<evidence type="ECO:0000256" key="4">
    <source>
        <dbReference type="ARBA" id="ARBA00022741"/>
    </source>
</evidence>
<dbReference type="AlphaFoldDB" id="A0A4R5TZ65"/>
<dbReference type="RefSeq" id="WP_133402896.1">
    <property type="nucleotide sequence ID" value="NZ_SMTK01000002.1"/>
</dbReference>
<dbReference type="Proteomes" id="UP000295411">
    <property type="component" value="Unassembled WGS sequence"/>
</dbReference>
<keyword evidence="5 7" id="KW-0067">ATP-binding</keyword>
<evidence type="ECO:0000259" key="8">
    <source>
        <dbReference type="PROSITE" id="PS50975"/>
    </source>
</evidence>
<organism evidence="10 11">
    <name type="scientific">Arthrobacter crusticola</name>
    <dbReference type="NCBI Taxonomy" id="2547960"/>
    <lineage>
        <taxon>Bacteria</taxon>
        <taxon>Bacillati</taxon>
        <taxon>Actinomycetota</taxon>
        <taxon>Actinomycetes</taxon>
        <taxon>Micrococcales</taxon>
        <taxon>Micrococcaceae</taxon>
        <taxon>Arthrobacter</taxon>
    </lineage>
</organism>
<dbReference type="InterPro" id="IPR011761">
    <property type="entry name" value="ATP-grasp"/>
</dbReference>
<dbReference type="InterPro" id="IPR011764">
    <property type="entry name" value="Biotin_carboxylation_dom"/>
</dbReference>
<dbReference type="InterPro" id="IPR005481">
    <property type="entry name" value="BC-like_N"/>
</dbReference>
<dbReference type="Pfam" id="PF02786">
    <property type="entry name" value="CPSase_L_D2"/>
    <property type="match status" value="1"/>
</dbReference>
<reference evidence="10 11" key="1">
    <citation type="submission" date="2019-03" db="EMBL/GenBank/DDBJ databases">
        <title>Arthrobacter sp. nov., an bacterium isolated from biocrust in Mu Us Desert.</title>
        <authorList>
            <person name="Lixiong L."/>
        </authorList>
    </citation>
    <scope>NUCLEOTIDE SEQUENCE [LARGE SCALE GENOMIC DNA]</scope>
    <source>
        <strain evidence="10 11">SLN-3</strain>
    </source>
</reference>
<keyword evidence="4 7" id="KW-0547">Nucleotide-binding</keyword>
<dbReference type="PROSITE" id="PS00866">
    <property type="entry name" value="CPSASE_1"/>
    <property type="match status" value="1"/>
</dbReference>
<evidence type="ECO:0000256" key="1">
    <source>
        <dbReference type="ARBA" id="ARBA00003761"/>
    </source>
</evidence>
<dbReference type="PANTHER" id="PTHR48095:SF2">
    <property type="entry name" value="BIOTIN CARBOXYLASE, CHLOROPLASTIC"/>
    <property type="match status" value="1"/>
</dbReference>
<dbReference type="GO" id="GO:0005524">
    <property type="term" value="F:ATP binding"/>
    <property type="evidence" value="ECO:0007669"/>
    <property type="project" value="UniProtKB-UniRule"/>
</dbReference>
<dbReference type="PROSITE" id="PS00867">
    <property type="entry name" value="CPSASE_2"/>
    <property type="match status" value="1"/>
</dbReference>
<dbReference type="PROSITE" id="PS50975">
    <property type="entry name" value="ATP_GRASP"/>
    <property type="match status" value="1"/>
</dbReference>
<comment type="function">
    <text evidence="1">This protein is a component of the acetyl coenzyme A carboxylase complex; first, biotin carboxylase catalyzes the carboxylation of the carrier protein and then the transcarboxylase transfers the carboxyl group to form malonyl-CoA.</text>
</comment>
<dbReference type="EC" id="6.3.4.14" evidence="2"/>
<dbReference type="InterPro" id="IPR005482">
    <property type="entry name" value="Biotin_COase_C"/>
</dbReference>
<evidence type="ECO:0000313" key="11">
    <source>
        <dbReference type="Proteomes" id="UP000295411"/>
    </source>
</evidence>
<name>A0A4R5TZ65_9MICC</name>